<reference evidence="3" key="1">
    <citation type="journal article" date="2019" name="Int. J. Syst. Evol. Microbiol.">
        <title>The Global Catalogue of Microorganisms (GCM) 10K type strain sequencing project: providing services to taxonomists for standard genome sequencing and annotation.</title>
        <authorList>
            <consortium name="The Broad Institute Genomics Platform"/>
            <consortium name="The Broad Institute Genome Sequencing Center for Infectious Disease"/>
            <person name="Wu L."/>
            <person name="Ma J."/>
        </authorList>
    </citation>
    <scope>NUCLEOTIDE SEQUENCE [LARGE SCALE GENOMIC DNA]</scope>
    <source>
        <strain evidence="3">KACC 12649</strain>
    </source>
</reference>
<evidence type="ECO:0000256" key="1">
    <source>
        <dbReference type="SAM" id="MobiDB-lite"/>
    </source>
</evidence>
<feature type="compositionally biased region" description="Polar residues" evidence="1">
    <location>
        <begin position="57"/>
        <end position="66"/>
    </location>
</feature>
<dbReference type="EMBL" id="JBHSMU010000008">
    <property type="protein sequence ID" value="MFC5459704.1"/>
    <property type="molecule type" value="Genomic_DNA"/>
</dbReference>
<evidence type="ECO:0000313" key="3">
    <source>
        <dbReference type="Proteomes" id="UP001596050"/>
    </source>
</evidence>
<comment type="caution">
    <text evidence="2">The sequence shown here is derived from an EMBL/GenBank/DDBJ whole genome shotgun (WGS) entry which is preliminary data.</text>
</comment>
<name>A0ABW0L211_9BURK</name>
<dbReference type="Proteomes" id="UP001596050">
    <property type="component" value="Unassembled WGS sequence"/>
</dbReference>
<proteinExistence type="predicted"/>
<feature type="compositionally biased region" description="Basic and acidic residues" evidence="1">
    <location>
        <begin position="41"/>
        <end position="50"/>
    </location>
</feature>
<organism evidence="2 3">
    <name type="scientific">Massilia niabensis</name>
    <dbReference type="NCBI Taxonomy" id="544910"/>
    <lineage>
        <taxon>Bacteria</taxon>
        <taxon>Pseudomonadati</taxon>
        <taxon>Pseudomonadota</taxon>
        <taxon>Betaproteobacteria</taxon>
        <taxon>Burkholderiales</taxon>
        <taxon>Oxalobacteraceae</taxon>
        <taxon>Telluria group</taxon>
        <taxon>Massilia</taxon>
    </lineage>
</organism>
<dbReference type="RefSeq" id="WP_379781804.1">
    <property type="nucleotide sequence ID" value="NZ_JBHSMU010000008.1"/>
</dbReference>
<gene>
    <name evidence="2" type="ORF">ACFPN5_07760</name>
</gene>
<dbReference type="Pfam" id="PF10116">
    <property type="entry name" value="Host_attach"/>
    <property type="match status" value="1"/>
</dbReference>
<dbReference type="InterPro" id="IPR019291">
    <property type="entry name" value="Host_attachment_protein"/>
</dbReference>
<sequence length="173" mass="18918">MPTTWIITANAGRARFFSENDPAEPLQELQDMVNNGARLRTQESETDRLGPRAAGKSSHSIGSAQSGAAVHNNAPSGGASGAPTSMYEPNQTPAEHETELFAKDISKFLMKSHQEGLFDHIVLSASPQFLGSLRANFDPHLKPLIKTEFNKDYTHVAPHQLRDQLQAQQAKSE</sequence>
<evidence type="ECO:0000313" key="2">
    <source>
        <dbReference type="EMBL" id="MFC5459704.1"/>
    </source>
</evidence>
<protein>
    <submittedName>
        <fullName evidence="2">Host attachment protein</fullName>
    </submittedName>
</protein>
<keyword evidence="3" id="KW-1185">Reference proteome</keyword>
<feature type="region of interest" description="Disordered" evidence="1">
    <location>
        <begin position="41"/>
        <end position="96"/>
    </location>
</feature>
<accession>A0ABW0L211</accession>